<proteinExistence type="inferred from homology"/>
<dbReference type="InterPro" id="IPR056411">
    <property type="entry name" value="CysS_C"/>
</dbReference>
<dbReference type="SUPFAM" id="SSF52374">
    <property type="entry name" value="Nucleotidylyl transferase"/>
    <property type="match status" value="1"/>
</dbReference>
<evidence type="ECO:0000256" key="2">
    <source>
        <dbReference type="ARBA" id="ARBA00011245"/>
    </source>
</evidence>
<protein>
    <recommendedName>
        <fullName evidence="12">Cysteine--tRNA ligase</fullName>
        <ecNumber evidence="12">6.1.1.16</ecNumber>
    </recommendedName>
    <alternativeName>
        <fullName evidence="12">Cysteinyl-tRNA synthetase</fullName>
        <shortName evidence="12">CysRS</shortName>
    </alternativeName>
</protein>
<evidence type="ECO:0000256" key="11">
    <source>
        <dbReference type="ARBA" id="ARBA00047398"/>
    </source>
</evidence>
<dbReference type="Pfam" id="PF01406">
    <property type="entry name" value="tRNA-synt_1e"/>
    <property type="match status" value="1"/>
</dbReference>
<dbReference type="HAMAP" id="MF_00041">
    <property type="entry name" value="Cys_tRNA_synth"/>
    <property type="match status" value="1"/>
</dbReference>
<dbReference type="EMBL" id="JADIXZ010000004">
    <property type="protein sequence ID" value="MBK6301342.1"/>
    <property type="molecule type" value="Genomic_DNA"/>
</dbReference>
<comment type="subcellular location">
    <subcellularLocation>
        <location evidence="12">Cytoplasm</location>
    </subcellularLocation>
</comment>
<feature type="binding site" evidence="12">
    <location>
        <position position="215"/>
    </location>
    <ligand>
        <name>Zn(2+)</name>
        <dbReference type="ChEBI" id="CHEBI:29105"/>
    </ligand>
</feature>
<dbReference type="AlphaFoldDB" id="A0A934X595"/>
<keyword evidence="8 12" id="KW-0067">ATP-binding</keyword>
<dbReference type="GO" id="GO:0005524">
    <property type="term" value="F:ATP binding"/>
    <property type="evidence" value="ECO:0007669"/>
    <property type="project" value="UniProtKB-UniRule"/>
</dbReference>
<keyword evidence="6 12" id="KW-0547">Nucleotide-binding</keyword>
<keyword evidence="5 12" id="KW-0479">Metal-binding</keyword>
<evidence type="ECO:0000256" key="12">
    <source>
        <dbReference type="HAMAP-Rule" id="MF_00041"/>
    </source>
</evidence>
<evidence type="ECO:0000313" key="16">
    <source>
        <dbReference type="Proteomes" id="UP000718281"/>
    </source>
</evidence>
<evidence type="ECO:0000256" key="8">
    <source>
        <dbReference type="ARBA" id="ARBA00022840"/>
    </source>
</evidence>
<comment type="cofactor">
    <cofactor evidence="12">
        <name>Zn(2+)</name>
        <dbReference type="ChEBI" id="CHEBI:29105"/>
    </cofactor>
    <text evidence="12">Binds 1 zinc ion per subunit.</text>
</comment>
<comment type="subunit">
    <text evidence="2 12">Monomer.</text>
</comment>
<evidence type="ECO:0000256" key="6">
    <source>
        <dbReference type="ARBA" id="ARBA00022741"/>
    </source>
</evidence>
<dbReference type="GO" id="GO:0004817">
    <property type="term" value="F:cysteine-tRNA ligase activity"/>
    <property type="evidence" value="ECO:0007669"/>
    <property type="project" value="UniProtKB-UniRule"/>
</dbReference>
<evidence type="ECO:0000256" key="5">
    <source>
        <dbReference type="ARBA" id="ARBA00022723"/>
    </source>
</evidence>
<dbReference type="PANTHER" id="PTHR10890:SF30">
    <property type="entry name" value="CYSTEINE--TRNA LIGASE"/>
    <property type="match status" value="1"/>
</dbReference>
<dbReference type="SMART" id="SM00840">
    <property type="entry name" value="DALR_2"/>
    <property type="match status" value="1"/>
</dbReference>
<dbReference type="Pfam" id="PF09190">
    <property type="entry name" value="DALR_2"/>
    <property type="match status" value="1"/>
</dbReference>
<gene>
    <name evidence="12" type="primary">cysS</name>
    <name evidence="15" type="ORF">IPF40_09950</name>
</gene>
<evidence type="ECO:0000256" key="13">
    <source>
        <dbReference type="SAM" id="MobiDB-lite"/>
    </source>
</evidence>
<feature type="binding site" evidence="12">
    <location>
        <position position="29"/>
    </location>
    <ligand>
        <name>Zn(2+)</name>
        <dbReference type="ChEBI" id="CHEBI:29105"/>
    </ligand>
</feature>
<dbReference type="GO" id="GO:0005829">
    <property type="term" value="C:cytosol"/>
    <property type="evidence" value="ECO:0007669"/>
    <property type="project" value="TreeGrafter"/>
</dbReference>
<dbReference type="InterPro" id="IPR032678">
    <property type="entry name" value="tRNA-synt_1_cat_dom"/>
</dbReference>
<feature type="domain" description="Cysteinyl-tRNA synthetase class Ia DALR" evidence="14">
    <location>
        <begin position="347"/>
        <end position="409"/>
    </location>
</feature>
<dbReference type="Pfam" id="PF23493">
    <property type="entry name" value="CysS_C"/>
    <property type="match status" value="1"/>
</dbReference>
<comment type="similarity">
    <text evidence="1 12">Belongs to the class-I aminoacyl-tRNA synthetase family.</text>
</comment>
<organism evidence="15 16">
    <name type="scientific">Candidatus Phosphoribacter hodrii</name>
    <dbReference type="NCBI Taxonomy" id="2953743"/>
    <lineage>
        <taxon>Bacteria</taxon>
        <taxon>Bacillati</taxon>
        <taxon>Actinomycetota</taxon>
        <taxon>Actinomycetes</taxon>
        <taxon>Micrococcales</taxon>
        <taxon>Dermatophilaceae</taxon>
        <taxon>Candidatus Phosphoribacter</taxon>
    </lineage>
</organism>
<keyword evidence="3 12" id="KW-0963">Cytoplasm</keyword>
<dbReference type="InterPro" id="IPR015803">
    <property type="entry name" value="Cys-tRNA-ligase"/>
</dbReference>
<evidence type="ECO:0000256" key="9">
    <source>
        <dbReference type="ARBA" id="ARBA00022917"/>
    </source>
</evidence>
<name>A0A934X595_9MICO</name>
<dbReference type="Proteomes" id="UP000718281">
    <property type="component" value="Unassembled WGS sequence"/>
</dbReference>
<keyword evidence="10 12" id="KW-0030">Aminoacyl-tRNA synthetase</keyword>
<dbReference type="InterPro" id="IPR014729">
    <property type="entry name" value="Rossmann-like_a/b/a_fold"/>
</dbReference>
<keyword evidence="4 12" id="KW-0436">Ligase</keyword>
<reference evidence="15 16" key="1">
    <citation type="submission" date="2020-10" db="EMBL/GenBank/DDBJ databases">
        <title>Connecting structure to function with the recovery of over 1000 high-quality activated sludge metagenome-assembled genomes encoding full-length rRNA genes using long-read sequencing.</title>
        <authorList>
            <person name="Singleton C.M."/>
            <person name="Petriglieri F."/>
            <person name="Kristensen J.M."/>
            <person name="Kirkegaard R.H."/>
            <person name="Michaelsen T.Y."/>
            <person name="Andersen M.H."/>
            <person name="Karst S.M."/>
            <person name="Dueholm M.S."/>
            <person name="Nielsen P.H."/>
            <person name="Albertsen M."/>
        </authorList>
    </citation>
    <scope>NUCLEOTIDE SEQUENCE [LARGE SCALE GENOMIC DNA]</scope>
    <source>
        <strain evidence="15">AalE_18-Q3-R2-46_BAT3C.188</strain>
    </source>
</reference>
<feature type="short sequence motif" description="'HIGH' region" evidence="12">
    <location>
        <begin position="31"/>
        <end position="41"/>
    </location>
</feature>
<evidence type="ECO:0000259" key="14">
    <source>
        <dbReference type="SMART" id="SM00840"/>
    </source>
</evidence>
<dbReference type="PRINTS" id="PR00983">
    <property type="entry name" value="TRNASYNTHCYS"/>
</dbReference>
<accession>A0A934X595</accession>
<evidence type="ECO:0000313" key="15">
    <source>
        <dbReference type="EMBL" id="MBK6301342.1"/>
    </source>
</evidence>
<dbReference type="PANTHER" id="PTHR10890">
    <property type="entry name" value="CYSTEINYL-TRNA SYNTHETASE"/>
    <property type="match status" value="1"/>
</dbReference>
<evidence type="ECO:0000256" key="4">
    <source>
        <dbReference type="ARBA" id="ARBA00022598"/>
    </source>
</evidence>
<dbReference type="GO" id="GO:0008270">
    <property type="term" value="F:zinc ion binding"/>
    <property type="evidence" value="ECO:0007669"/>
    <property type="project" value="UniProtKB-UniRule"/>
</dbReference>
<dbReference type="SUPFAM" id="SSF47323">
    <property type="entry name" value="Anticodon-binding domain of a subclass of class I aminoacyl-tRNA synthetases"/>
    <property type="match status" value="1"/>
</dbReference>
<dbReference type="EC" id="6.1.1.16" evidence="12"/>
<keyword evidence="7 12" id="KW-0862">Zinc</keyword>
<dbReference type="CDD" id="cd00672">
    <property type="entry name" value="CysRS_core"/>
    <property type="match status" value="1"/>
</dbReference>
<dbReference type="InterPro" id="IPR024909">
    <property type="entry name" value="Cys-tRNA/MSH_ligase"/>
</dbReference>
<dbReference type="InterPro" id="IPR009080">
    <property type="entry name" value="tRNAsynth_Ia_anticodon-bd"/>
</dbReference>
<comment type="caution">
    <text evidence="15">The sequence shown here is derived from an EMBL/GenBank/DDBJ whole genome shotgun (WGS) entry which is preliminary data.</text>
</comment>
<feature type="region of interest" description="Disordered" evidence="13">
    <location>
        <begin position="457"/>
        <end position="488"/>
    </location>
</feature>
<dbReference type="NCBIfam" id="TIGR00435">
    <property type="entry name" value="cysS"/>
    <property type="match status" value="1"/>
</dbReference>
<evidence type="ECO:0000256" key="3">
    <source>
        <dbReference type="ARBA" id="ARBA00022490"/>
    </source>
</evidence>
<feature type="short sequence motif" description="'KMSKS' region" evidence="12">
    <location>
        <begin position="271"/>
        <end position="275"/>
    </location>
</feature>
<dbReference type="Gene3D" id="3.40.50.620">
    <property type="entry name" value="HUPs"/>
    <property type="match status" value="1"/>
</dbReference>
<feature type="binding site" evidence="12">
    <location>
        <position position="240"/>
    </location>
    <ligand>
        <name>Zn(2+)</name>
        <dbReference type="ChEBI" id="CHEBI:29105"/>
    </ligand>
</feature>
<evidence type="ECO:0000256" key="7">
    <source>
        <dbReference type="ARBA" id="ARBA00022833"/>
    </source>
</evidence>
<evidence type="ECO:0000256" key="10">
    <source>
        <dbReference type="ARBA" id="ARBA00023146"/>
    </source>
</evidence>
<dbReference type="GO" id="GO:0006423">
    <property type="term" value="P:cysteinyl-tRNA aminoacylation"/>
    <property type="evidence" value="ECO:0007669"/>
    <property type="project" value="UniProtKB-UniRule"/>
</dbReference>
<feature type="binding site" evidence="12">
    <location>
        <position position="244"/>
    </location>
    <ligand>
        <name>Zn(2+)</name>
        <dbReference type="ChEBI" id="CHEBI:29105"/>
    </ligand>
</feature>
<evidence type="ECO:0000256" key="1">
    <source>
        <dbReference type="ARBA" id="ARBA00005594"/>
    </source>
</evidence>
<feature type="binding site" evidence="12">
    <location>
        <position position="274"/>
    </location>
    <ligand>
        <name>ATP</name>
        <dbReference type="ChEBI" id="CHEBI:30616"/>
    </ligand>
</feature>
<dbReference type="InterPro" id="IPR015273">
    <property type="entry name" value="Cys-tRNA-synt_Ia_DALR"/>
</dbReference>
<sequence>MSLHLFDTATRAMREFRPLEDGKVGIYICGLTTQGAPHIGHVRFAVAFDVLRRWLTIGHGLDVTLVRNVTDIDDKILAKATEAGQEWWAWSYRNERLTSEALDLLGVLPATYEPRATGHILEMVELMDTLVAKGHAYAAADGSGDVYFDVKSWPEYGSLTGQALDDMAPAEDADPRGKHDPRDFALWKGHKSGEPDSAQWPTHFGAGRPGWHLECSAMARRYLGDAFDIHGGGIDLRFPHHENEQAQSRAAGLPFANFWLHNAWVTVRDQKMGKSLGNALEVQVVTQVARPLAVRYYLTAAHYRSMIEYHEGSLAEAGAAVDRIEGLLERVDQVRPLADRVGVLPPAFREAMDDDLNVSGALAVVHDTVRAANTALDDGDLDGAAEFAAAVVAMTDILGVNPLDPHWAGATTSGQGDATSALDALVQAQLAARQSARAARDFAAADAIRDQLTTAGIAIEDTPSGPRWSLARHPDAAPGAPSVPQPKD</sequence>
<keyword evidence="9 12" id="KW-0648">Protein biosynthesis</keyword>
<comment type="catalytic activity">
    <reaction evidence="11 12">
        <text>tRNA(Cys) + L-cysteine + ATP = L-cysteinyl-tRNA(Cys) + AMP + diphosphate</text>
        <dbReference type="Rhea" id="RHEA:17773"/>
        <dbReference type="Rhea" id="RHEA-COMP:9661"/>
        <dbReference type="Rhea" id="RHEA-COMP:9679"/>
        <dbReference type="ChEBI" id="CHEBI:30616"/>
        <dbReference type="ChEBI" id="CHEBI:33019"/>
        <dbReference type="ChEBI" id="CHEBI:35235"/>
        <dbReference type="ChEBI" id="CHEBI:78442"/>
        <dbReference type="ChEBI" id="CHEBI:78517"/>
        <dbReference type="ChEBI" id="CHEBI:456215"/>
        <dbReference type="EC" id="6.1.1.16"/>
    </reaction>
</comment>
<dbReference type="Gene3D" id="1.20.120.1910">
    <property type="entry name" value="Cysteine-tRNA ligase, C-terminal anti-codon recognition domain"/>
    <property type="match status" value="1"/>
</dbReference>